<sequence>MNFNRFLNLMVYFFIIHCECKFSSFINLNNEKLKVTFTSMSRITETRLVSNAILLNISASHQSLCMNRCIKTTNCTSYNIFKDSDNVFQCQLLSENKYLNSNQLEKKSGWIHASIQSVPCDRSPCKNNGLCIPIYAENDYICYCSAEYLGPLCETELHRMVSLPMENLGCWKDTINRAMATMEGSSIMLNGPYQNRQNAVEKCFKIGNLKGYSSFALQDGGYCSACNDDSYKKYGLSNVCNGSGKGGLMANQVYLITKKLSFKYAGCWTDKAVRSLTVLEGVASVLDGQYSTRVDAINKCFFAAAERNYELFGVQDGGWCAAGNGDSYKVYGASLNCRADGKGGALTNAVYIIDPI</sequence>
<feature type="domain" description="EGF-like" evidence="3">
    <location>
        <begin position="116"/>
        <end position="154"/>
    </location>
</feature>
<evidence type="ECO:0000313" key="4">
    <source>
        <dbReference type="Proteomes" id="UP001652625"/>
    </source>
</evidence>
<evidence type="ECO:0000256" key="2">
    <source>
        <dbReference type="SAM" id="SignalP"/>
    </source>
</evidence>
<feature type="signal peptide" evidence="2">
    <location>
        <begin position="1"/>
        <end position="20"/>
    </location>
</feature>
<protein>
    <submittedName>
        <fullName evidence="5">Uncharacterized protein LOC136082237</fullName>
    </submittedName>
</protein>
<feature type="disulfide bond" evidence="1">
    <location>
        <begin position="144"/>
        <end position="153"/>
    </location>
</feature>
<comment type="caution">
    <text evidence="1">Lacks conserved residue(s) required for the propagation of feature annotation.</text>
</comment>
<reference evidence="5" key="1">
    <citation type="submission" date="2025-08" db="UniProtKB">
        <authorList>
            <consortium name="RefSeq"/>
        </authorList>
    </citation>
    <scope>IDENTIFICATION</scope>
</reference>
<feature type="chain" id="PRO_5045274009" evidence="2">
    <location>
        <begin position="21"/>
        <end position="356"/>
    </location>
</feature>
<proteinExistence type="predicted"/>
<keyword evidence="1" id="KW-0245">EGF-like domain</keyword>
<dbReference type="Gene3D" id="2.10.25.10">
    <property type="entry name" value="Laminin"/>
    <property type="match status" value="1"/>
</dbReference>
<dbReference type="PROSITE" id="PS50026">
    <property type="entry name" value="EGF_3"/>
    <property type="match status" value="1"/>
</dbReference>
<evidence type="ECO:0000313" key="5">
    <source>
        <dbReference type="RefSeq" id="XP_065656893.1"/>
    </source>
</evidence>
<evidence type="ECO:0000256" key="1">
    <source>
        <dbReference type="PROSITE-ProRule" id="PRU00076"/>
    </source>
</evidence>
<organism evidence="4 5">
    <name type="scientific">Hydra vulgaris</name>
    <name type="common">Hydra</name>
    <name type="synonym">Hydra attenuata</name>
    <dbReference type="NCBI Taxonomy" id="6087"/>
    <lineage>
        <taxon>Eukaryota</taxon>
        <taxon>Metazoa</taxon>
        <taxon>Cnidaria</taxon>
        <taxon>Hydrozoa</taxon>
        <taxon>Hydroidolina</taxon>
        <taxon>Anthoathecata</taxon>
        <taxon>Aplanulata</taxon>
        <taxon>Hydridae</taxon>
        <taxon>Hydra</taxon>
    </lineage>
</organism>
<dbReference type="InterPro" id="IPR000742">
    <property type="entry name" value="EGF"/>
</dbReference>
<dbReference type="PROSITE" id="PS00022">
    <property type="entry name" value="EGF_1"/>
    <property type="match status" value="1"/>
</dbReference>
<keyword evidence="4" id="KW-1185">Reference proteome</keyword>
<gene>
    <name evidence="5" type="primary">LOC136082237</name>
</gene>
<dbReference type="GeneID" id="136082237"/>
<keyword evidence="1" id="KW-1015">Disulfide bond</keyword>
<dbReference type="SMART" id="SM00181">
    <property type="entry name" value="EGF"/>
    <property type="match status" value="1"/>
</dbReference>
<dbReference type="RefSeq" id="XP_065656893.1">
    <property type="nucleotide sequence ID" value="XM_065800821.1"/>
</dbReference>
<dbReference type="SUPFAM" id="SSF57196">
    <property type="entry name" value="EGF/Laminin"/>
    <property type="match status" value="1"/>
</dbReference>
<feature type="disulfide bond" evidence="1">
    <location>
        <begin position="125"/>
        <end position="142"/>
    </location>
</feature>
<keyword evidence="2" id="KW-0732">Signal</keyword>
<evidence type="ECO:0000259" key="3">
    <source>
        <dbReference type="PROSITE" id="PS50026"/>
    </source>
</evidence>
<dbReference type="Proteomes" id="UP001652625">
    <property type="component" value="Chromosome 07"/>
</dbReference>
<name>A0ABM4C5M6_HYDVU</name>
<accession>A0ABM4C5M6</accession>